<dbReference type="Pfam" id="PF14344">
    <property type="entry name" value="DUF4397"/>
    <property type="match status" value="1"/>
</dbReference>
<organism evidence="2 3">
    <name type="scientific">Halopseudomonas salina</name>
    <dbReference type="NCBI Taxonomy" id="1323744"/>
    <lineage>
        <taxon>Bacteria</taxon>
        <taxon>Pseudomonadati</taxon>
        <taxon>Pseudomonadota</taxon>
        <taxon>Gammaproteobacteria</taxon>
        <taxon>Pseudomonadales</taxon>
        <taxon>Pseudomonadaceae</taxon>
        <taxon>Halopseudomonas</taxon>
    </lineage>
</organism>
<evidence type="ECO:0000313" key="2">
    <source>
        <dbReference type="EMBL" id="GGD06247.1"/>
    </source>
</evidence>
<keyword evidence="3" id="KW-1185">Reference proteome</keyword>
<evidence type="ECO:0000313" key="3">
    <source>
        <dbReference type="Proteomes" id="UP000638188"/>
    </source>
</evidence>
<dbReference type="InterPro" id="IPR025510">
    <property type="entry name" value="DUF4397"/>
</dbReference>
<dbReference type="EMBL" id="BMFF01000005">
    <property type="protein sequence ID" value="GGD06247.1"/>
    <property type="molecule type" value="Genomic_DNA"/>
</dbReference>
<comment type="caution">
    <text evidence="2">The sequence shown here is derived from an EMBL/GenBank/DDBJ whole genome shotgun (WGS) entry which is preliminary data.</text>
</comment>
<accession>A0ABQ1PYA0</accession>
<dbReference type="Proteomes" id="UP000638188">
    <property type="component" value="Unassembled WGS sequence"/>
</dbReference>
<gene>
    <name evidence="2" type="ORF">GCM10007418_26590</name>
</gene>
<protein>
    <recommendedName>
        <fullName evidence="1">DUF4397 domain-containing protein</fullName>
    </recommendedName>
</protein>
<feature type="domain" description="DUF4397" evidence="1">
    <location>
        <begin position="37"/>
        <end position="128"/>
    </location>
</feature>
<name>A0ABQ1PYA0_9GAMM</name>
<evidence type="ECO:0000259" key="1">
    <source>
        <dbReference type="Pfam" id="PF14344"/>
    </source>
</evidence>
<proteinExistence type="predicted"/>
<reference evidence="3" key="1">
    <citation type="journal article" date="2019" name="Int. J. Syst. Evol. Microbiol.">
        <title>The Global Catalogue of Microorganisms (GCM) 10K type strain sequencing project: providing services to taxonomists for standard genome sequencing and annotation.</title>
        <authorList>
            <consortium name="The Broad Institute Genomics Platform"/>
            <consortium name="The Broad Institute Genome Sequencing Center for Infectious Disease"/>
            <person name="Wu L."/>
            <person name="Ma J."/>
        </authorList>
    </citation>
    <scope>NUCLEOTIDE SEQUENCE [LARGE SCALE GENOMIC DNA]</scope>
    <source>
        <strain evidence="3">CGMCC 1.12482</strain>
    </source>
</reference>
<sequence length="128" mass="13627">MVFVWVLIFIRLWPLPKSCSRVGSLEDDLTPATGDNAKIRVIHAAPDAPNVDVLANDTVLQPLENVPYFTASSYLTVPAGSYDLKVNITATPTTVIDLPATALNAGSIYTVIATDVLPAPLTPVPIVD</sequence>